<dbReference type="GO" id="GO:0007160">
    <property type="term" value="P:cell-matrix adhesion"/>
    <property type="evidence" value="ECO:0007669"/>
    <property type="project" value="InterPro"/>
</dbReference>
<dbReference type="RefSeq" id="XP_007432937.1">
    <property type="nucleotide sequence ID" value="XM_007432875.2"/>
</dbReference>
<dbReference type="PROSITE" id="PS51220">
    <property type="entry name" value="NIDO"/>
    <property type="match status" value="1"/>
</dbReference>
<dbReference type="OrthoDB" id="5945029at2759"/>
<evidence type="ECO:0000313" key="4">
    <source>
        <dbReference type="RefSeq" id="XP_007432937.1"/>
    </source>
</evidence>
<dbReference type="OMA" id="NYYIMPG"/>
<dbReference type="SMART" id="SM00539">
    <property type="entry name" value="NIDO"/>
    <property type="match status" value="1"/>
</dbReference>
<dbReference type="Proteomes" id="UP000695026">
    <property type="component" value="Unplaced"/>
</dbReference>
<accession>A0A9F2R124</accession>
<dbReference type="GeneID" id="103050644"/>
<dbReference type="PANTHER" id="PTHR46534">
    <property type="entry name" value="IGGFC_BINDING DOMAIN-CONTAINING PROTEIN"/>
    <property type="match status" value="1"/>
</dbReference>
<dbReference type="PANTHER" id="PTHR46534:SF2">
    <property type="entry name" value="VWFD DOMAIN-CONTAINING PROTEIN"/>
    <property type="match status" value="1"/>
</dbReference>
<dbReference type="Pfam" id="PF06119">
    <property type="entry name" value="NIDO"/>
    <property type="match status" value="1"/>
</dbReference>
<proteinExistence type="predicted"/>
<dbReference type="Pfam" id="PF17517">
    <property type="entry name" value="IgGFc_binding"/>
    <property type="match status" value="1"/>
</dbReference>
<feature type="signal peptide" evidence="1">
    <location>
        <begin position="1"/>
        <end position="22"/>
    </location>
</feature>
<name>A0A9F2R124_PYTBI</name>
<organism evidence="3 4">
    <name type="scientific">Python bivittatus</name>
    <name type="common">Burmese python</name>
    <name type="synonym">Python molurus bivittatus</name>
    <dbReference type="NCBI Taxonomy" id="176946"/>
    <lineage>
        <taxon>Eukaryota</taxon>
        <taxon>Metazoa</taxon>
        <taxon>Chordata</taxon>
        <taxon>Craniata</taxon>
        <taxon>Vertebrata</taxon>
        <taxon>Euteleostomi</taxon>
        <taxon>Lepidosauria</taxon>
        <taxon>Squamata</taxon>
        <taxon>Bifurcata</taxon>
        <taxon>Unidentata</taxon>
        <taxon>Episquamata</taxon>
        <taxon>Toxicofera</taxon>
        <taxon>Serpentes</taxon>
        <taxon>Henophidia</taxon>
        <taxon>Pythonidae</taxon>
        <taxon>Python</taxon>
    </lineage>
</organism>
<dbReference type="PROSITE" id="PS51257">
    <property type="entry name" value="PROKAR_LIPOPROTEIN"/>
    <property type="match status" value="1"/>
</dbReference>
<dbReference type="InterPro" id="IPR035234">
    <property type="entry name" value="IgGFc-bd_N"/>
</dbReference>
<gene>
    <name evidence="4" type="primary">LOC103050644</name>
</gene>
<feature type="chain" id="PRO_5039949078" evidence="1">
    <location>
        <begin position="23"/>
        <end position="706"/>
    </location>
</feature>
<reference evidence="4" key="1">
    <citation type="submission" date="2025-08" db="UniProtKB">
        <authorList>
            <consortium name="RefSeq"/>
        </authorList>
    </citation>
    <scope>IDENTIFICATION</scope>
    <source>
        <tissue evidence="4">Liver</tissue>
    </source>
</reference>
<feature type="domain" description="NIDO" evidence="2">
    <location>
        <begin position="544"/>
        <end position="696"/>
    </location>
</feature>
<evidence type="ECO:0000259" key="2">
    <source>
        <dbReference type="PROSITE" id="PS51220"/>
    </source>
</evidence>
<dbReference type="AlphaFoldDB" id="A0A9F2R124"/>
<protein>
    <submittedName>
        <fullName evidence="4">IgGFc-binding protein-like</fullName>
    </submittedName>
</protein>
<evidence type="ECO:0000313" key="3">
    <source>
        <dbReference type="Proteomes" id="UP000695026"/>
    </source>
</evidence>
<keyword evidence="1" id="KW-0732">Signal</keyword>
<keyword evidence="3" id="KW-1185">Reference proteome</keyword>
<sequence length="706" mass="77868">MAKRWILFLGTVLMLLSGCCKGRTRGKKFLTAFLLNLRESQPNAKFELLITAHRPATTVTVTINEPNFQKIISLSEGHTVSVQLPTSTEMQGTGIYDSTVLIQANKEISVLCHSHKDYSTGATVLYPDHQLGQLYYVVTPVDDLPHSFKEFAIIADQDPTQVNIHLKGPVTFKRKVYPAGSKLVIDLKAFQVIQLQSTEDLSGTRIESTKPVAVLSGHSCAKKFTSCDHVVEQLLPVPNWGTTFIVPSLSYQNNFDVAYVVASQNTLITYQSGVKEKSHNLVAGEVFQIALTSSEPLYISADAKIQVLSFFTGATTGNRSYTQLLPLVSEAPEGSSIYDPFLINIPSLASYCRQYHVYEMKQKDNYIVIIANTSESSQIILGKRAIENVHWRPVPGTDYSWAELLLGSEAKALSVEHPTSPFGLLIAGGSYRDGYGSVALCSCRLSSSSSEKPQELPLTTPVKKTKESLLYPYGTDQGDAKNPKADDGSSPKISTDVSFPFYGKDYHYLYVDNNGVISFGMTLPEFAFTPDPLPLKDGPPLIAPFWGDVYTPIKGEVFWRQTWDFNLLKRCTEDINQFFPEISFTAAWAFIATWDNVAYYGSKTKKVNTFQVVLTTDGELSFVMFNYADIQWTTGTASGGNAKTGLGGIPAQAGFDNGDKVNYYIMPGSRTSDIINIAETSNVNSPGFWIFQVDQIVSGVSTDCYF</sequence>
<dbReference type="KEGG" id="pbi:103050644"/>
<evidence type="ECO:0000256" key="1">
    <source>
        <dbReference type="SAM" id="SignalP"/>
    </source>
</evidence>
<dbReference type="InterPro" id="IPR003886">
    <property type="entry name" value="NIDO_dom"/>
</dbReference>